<sequence length="103" mass="11763">MPFHHASNIPTPVCSGITLRIGISSRTKVEGILPINIYFTSTMDFFSYLLLSTIITQNPLRTPKQRELSFRNPFFFYLGILHLLCKSIFSANGLCRACHFQNH</sequence>
<protein>
    <submittedName>
        <fullName evidence="1">Uncharacterized protein</fullName>
    </submittedName>
</protein>
<reference evidence="1" key="1">
    <citation type="submission" date="2024-02" db="EMBL/GenBank/DDBJ databases">
        <authorList>
            <consortium name="ELIXIR-Norway"/>
            <consortium name="Elixir Norway"/>
        </authorList>
    </citation>
    <scope>NUCLEOTIDE SEQUENCE</scope>
</reference>
<keyword evidence="2" id="KW-1185">Reference proteome</keyword>
<evidence type="ECO:0000313" key="1">
    <source>
        <dbReference type="EMBL" id="CAK9196925.1"/>
    </source>
</evidence>
<gene>
    <name evidence="1" type="ORF">CSSPTR1EN2_LOCUS3718</name>
</gene>
<name>A0ABP0TIB2_9BRYO</name>
<evidence type="ECO:0000313" key="2">
    <source>
        <dbReference type="Proteomes" id="UP001497512"/>
    </source>
</evidence>
<accession>A0ABP0TIB2</accession>
<dbReference type="Proteomes" id="UP001497512">
    <property type="component" value="Chromosome 11"/>
</dbReference>
<organism evidence="1 2">
    <name type="scientific">Sphagnum troendelagicum</name>
    <dbReference type="NCBI Taxonomy" id="128251"/>
    <lineage>
        <taxon>Eukaryota</taxon>
        <taxon>Viridiplantae</taxon>
        <taxon>Streptophyta</taxon>
        <taxon>Embryophyta</taxon>
        <taxon>Bryophyta</taxon>
        <taxon>Sphagnophytina</taxon>
        <taxon>Sphagnopsida</taxon>
        <taxon>Sphagnales</taxon>
        <taxon>Sphagnaceae</taxon>
        <taxon>Sphagnum</taxon>
    </lineage>
</organism>
<dbReference type="EMBL" id="OZ019903">
    <property type="protein sequence ID" value="CAK9196925.1"/>
    <property type="molecule type" value="Genomic_DNA"/>
</dbReference>
<proteinExistence type="predicted"/>